<dbReference type="AlphaFoldDB" id="A0A840YGU7"/>
<sequence>MSKNSNFDWNELDTDVVVERRGFRAEAWGWRITNNGHTVDGCERGYRCAEDAYAAAHTYLKHLRATSAPVKRSPKPEVRPEKQGLPEVPAKKRVHQRRIIPGWTRGPRSEKSEAVVEAPRSYPAWHPWAASQQAGTL</sequence>
<reference evidence="2 3" key="1">
    <citation type="submission" date="2020-08" db="EMBL/GenBank/DDBJ databases">
        <title>Genomic Encyclopedia of Type Strains, Phase IV (KMG-IV): sequencing the most valuable type-strain genomes for metagenomic binning, comparative biology and taxonomic classification.</title>
        <authorList>
            <person name="Goeker M."/>
        </authorList>
    </citation>
    <scope>NUCLEOTIDE SEQUENCE [LARGE SCALE GENOMIC DNA]</scope>
    <source>
        <strain evidence="2 3">DSM 25622</strain>
    </source>
</reference>
<protein>
    <submittedName>
        <fullName evidence="2">Uncharacterized protein</fullName>
    </submittedName>
</protein>
<accession>A0A840YGU7</accession>
<dbReference type="EMBL" id="JACIJD010000019">
    <property type="protein sequence ID" value="MBB5695541.1"/>
    <property type="molecule type" value="Genomic_DNA"/>
</dbReference>
<dbReference type="Proteomes" id="UP000580654">
    <property type="component" value="Unassembled WGS sequence"/>
</dbReference>
<evidence type="ECO:0000313" key="3">
    <source>
        <dbReference type="Proteomes" id="UP000580654"/>
    </source>
</evidence>
<proteinExistence type="predicted"/>
<keyword evidence="3" id="KW-1185">Reference proteome</keyword>
<name>A0A840YGU7_9PROT</name>
<feature type="compositionally biased region" description="Basic and acidic residues" evidence="1">
    <location>
        <begin position="74"/>
        <end position="84"/>
    </location>
</feature>
<gene>
    <name evidence="2" type="ORF">FHS87_003600</name>
</gene>
<feature type="region of interest" description="Disordered" evidence="1">
    <location>
        <begin position="66"/>
        <end position="114"/>
    </location>
</feature>
<evidence type="ECO:0000256" key="1">
    <source>
        <dbReference type="SAM" id="MobiDB-lite"/>
    </source>
</evidence>
<comment type="caution">
    <text evidence="2">The sequence shown here is derived from an EMBL/GenBank/DDBJ whole genome shotgun (WGS) entry which is preliminary data.</text>
</comment>
<dbReference type="RefSeq" id="WP_184520739.1">
    <property type="nucleotide sequence ID" value="NZ_JACIJD010000019.1"/>
</dbReference>
<evidence type="ECO:0000313" key="2">
    <source>
        <dbReference type="EMBL" id="MBB5695541.1"/>
    </source>
</evidence>
<organism evidence="2 3">
    <name type="scientific">Muricoccus pecuniae</name>
    <dbReference type="NCBI Taxonomy" id="693023"/>
    <lineage>
        <taxon>Bacteria</taxon>
        <taxon>Pseudomonadati</taxon>
        <taxon>Pseudomonadota</taxon>
        <taxon>Alphaproteobacteria</taxon>
        <taxon>Acetobacterales</taxon>
        <taxon>Roseomonadaceae</taxon>
        <taxon>Muricoccus</taxon>
    </lineage>
</organism>